<sequence>MGKIIAVSNQKGGVGKTTTAINLAAGLGYLGNKVLLVDFDPQGNATQGVGATTKDSKLSVYNLIMEDYHPHDLIQHLSTPPLDIIPANISLSGADLQMVKFEAGKEQLLKNKLDTVKEEYDYIIIDCPPSLGLLNTNALTAADSVMIPVQCEYYALEGVTQLLLTIRLVQQLFNKELMIEGVVLTMYDARTKLSVEVQQEVRKHFKDRVYRSYIPRNIKLSEAPSRGMSIFEYDVRCEGAKAYAGLANEVVKTNEKRG</sequence>
<evidence type="ECO:0000259" key="5">
    <source>
        <dbReference type="Pfam" id="PF13614"/>
    </source>
</evidence>
<dbReference type="Gene3D" id="3.40.50.300">
    <property type="entry name" value="P-loop containing nucleotide triphosphate hydrolases"/>
    <property type="match status" value="1"/>
</dbReference>
<proteinExistence type="inferred from homology"/>
<evidence type="ECO:0000313" key="7">
    <source>
        <dbReference type="Proteomes" id="UP000434036"/>
    </source>
</evidence>
<protein>
    <recommendedName>
        <fullName evidence="4">Sporulation initiation inhibitor protein Soj</fullName>
    </recommendedName>
</protein>
<keyword evidence="7" id="KW-1185">Reference proteome</keyword>
<comment type="subunit">
    <text evidence="3">Dimerizes in the presence of ATP but not ADP; ATP-binding is required for double-stranded (ds)DNA-binding. Interacts with DnaA.</text>
</comment>
<comment type="similarity">
    <text evidence="1">Belongs to the ParA family.</text>
</comment>
<organism evidence="6 7">
    <name type="scientific">Copranaerobaculum intestinale</name>
    <dbReference type="NCBI Taxonomy" id="2692629"/>
    <lineage>
        <taxon>Bacteria</taxon>
        <taxon>Bacillati</taxon>
        <taxon>Bacillota</taxon>
        <taxon>Erysipelotrichia</taxon>
        <taxon>Erysipelotrichales</taxon>
        <taxon>Erysipelotrichaceae</taxon>
        <taxon>Copranaerobaculum</taxon>
    </lineage>
</organism>
<evidence type="ECO:0000256" key="4">
    <source>
        <dbReference type="ARBA" id="ARBA00071824"/>
    </source>
</evidence>
<feature type="domain" description="AAA" evidence="5">
    <location>
        <begin position="3"/>
        <end position="179"/>
    </location>
</feature>
<dbReference type="SUPFAM" id="SSF52540">
    <property type="entry name" value="P-loop containing nucleoside triphosphate hydrolases"/>
    <property type="match status" value="1"/>
</dbReference>
<evidence type="ECO:0000313" key="6">
    <source>
        <dbReference type="EMBL" id="MXQ72523.1"/>
    </source>
</evidence>
<evidence type="ECO:0000256" key="2">
    <source>
        <dbReference type="ARBA" id="ARBA00049360"/>
    </source>
</evidence>
<dbReference type="InterPro" id="IPR025669">
    <property type="entry name" value="AAA_dom"/>
</dbReference>
<dbReference type="Pfam" id="PF13614">
    <property type="entry name" value="AAA_31"/>
    <property type="match status" value="1"/>
</dbReference>
<comment type="catalytic activity">
    <reaction evidence="2">
        <text>ATP + H2O = ADP + phosphate + H(+)</text>
        <dbReference type="Rhea" id="RHEA:13065"/>
        <dbReference type="ChEBI" id="CHEBI:15377"/>
        <dbReference type="ChEBI" id="CHEBI:15378"/>
        <dbReference type="ChEBI" id="CHEBI:30616"/>
        <dbReference type="ChEBI" id="CHEBI:43474"/>
        <dbReference type="ChEBI" id="CHEBI:456216"/>
    </reaction>
</comment>
<gene>
    <name evidence="6" type="ORF">GSF08_01015</name>
</gene>
<dbReference type="EMBL" id="WUUQ01000001">
    <property type="protein sequence ID" value="MXQ72523.1"/>
    <property type="molecule type" value="Genomic_DNA"/>
</dbReference>
<dbReference type="InterPro" id="IPR027417">
    <property type="entry name" value="P-loop_NTPase"/>
</dbReference>
<reference evidence="6 7" key="2">
    <citation type="submission" date="2020-01" db="EMBL/GenBank/DDBJ databases">
        <title>Clostridiaceae sp. nov. isolated from the gut of human by culturomics.</title>
        <authorList>
            <person name="Chang Y."/>
        </authorList>
    </citation>
    <scope>NUCLEOTIDE SEQUENCE [LARGE SCALE GENOMIC DNA]</scope>
    <source>
        <strain evidence="6 7">DONG20-135</strain>
    </source>
</reference>
<evidence type="ECO:0000256" key="1">
    <source>
        <dbReference type="ARBA" id="ARBA00006976"/>
    </source>
</evidence>
<dbReference type="InterPro" id="IPR050678">
    <property type="entry name" value="DNA_Partitioning_ATPase"/>
</dbReference>
<name>A0A6N8U724_9FIRM</name>
<dbReference type="FunFam" id="3.40.50.300:FF:000285">
    <property type="entry name" value="Sporulation initiation inhibitor Soj"/>
    <property type="match status" value="1"/>
</dbReference>
<dbReference type="PANTHER" id="PTHR13696:SF52">
    <property type="entry name" value="PARA FAMILY PROTEIN CT_582"/>
    <property type="match status" value="1"/>
</dbReference>
<dbReference type="AlphaFoldDB" id="A0A6N8U724"/>
<comment type="caution">
    <text evidence="6">The sequence shown here is derived from an EMBL/GenBank/DDBJ whole genome shotgun (WGS) entry which is preliminary data.</text>
</comment>
<dbReference type="CDD" id="cd02042">
    <property type="entry name" value="ParAB_family"/>
    <property type="match status" value="1"/>
</dbReference>
<dbReference type="Proteomes" id="UP000434036">
    <property type="component" value="Unassembled WGS sequence"/>
</dbReference>
<dbReference type="RefSeq" id="WP_160624015.1">
    <property type="nucleotide sequence ID" value="NZ_WUUQ01000001.1"/>
</dbReference>
<dbReference type="PANTHER" id="PTHR13696">
    <property type="entry name" value="P-LOOP CONTAINING NUCLEOSIDE TRIPHOSPHATE HYDROLASE"/>
    <property type="match status" value="1"/>
</dbReference>
<evidence type="ECO:0000256" key="3">
    <source>
        <dbReference type="ARBA" id="ARBA00062323"/>
    </source>
</evidence>
<reference evidence="6 7" key="1">
    <citation type="submission" date="2019-12" db="EMBL/GenBank/DDBJ databases">
        <authorList>
            <person name="Yang R."/>
        </authorList>
    </citation>
    <scope>NUCLEOTIDE SEQUENCE [LARGE SCALE GENOMIC DNA]</scope>
    <source>
        <strain evidence="6 7">DONG20-135</strain>
    </source>
</reference>
<accession>A0A6N8U724</accession>
<dbReference type="PIRSF" id="PIRSF009320">
    <property type="entry name" value="Nuc_binding_HP_1000"/>
    <property type="match status" value="1"/>
</dbReference>